<dbReference type="Pfam" id="PF04055">
    <property type="entry name" value="Radical_SAM"/>
    <property type="match status" value="1"/>
</dbReference>
<dbReference type="GO" id="GO:0031419">
    <property type="term" value="F:cobalamin binding"/>
    <property type="evidence" value="ECO:0007669"/>
    <property type="project" value="InterPro"/>
</dbReference>
<dbReference type="PROSITE" id="PS51918">
    <property type="entry name" value="RADICAL_SAM"/>
    <property type="match status" value="1"/>
</dbReference>
<keyword evidence="5" id="KW-0479">Metal-binding</keyword>
<keyword evidence="6" id="KW-0408">Iron</keyword>
<dbReference type="Gene3D" id="3.40.50.280">
    <property type="entry name" value="Cobalamin-binding domain"/>
    <property type="match status" value="1"/>
</dbReference>
<keyword evidence="4" id="KW-0949">S-adenosyl-L-methionine</keyword>
<reference evidence="10" key="1">
    <citation type="submission" date="2020-03" db="EMBL/GenBank/DDBJ databases">
        <title>The deep terrestrial virosphere.</title>
        <authorList>
            <person name="Holmfeldt K."/>
            <person name="Nilsson E."/>
            <person name="Simone D."/>
            <person name="Lopez-Fernandez M."/>
            <person name="Wu X."/>
            <person name="de Brujin I."/>
            <person name="Lundin D."/>
            <person name="Andersson A."/>
            <person name="Bertilsson S."/>
            <person name="Dopson M."/>
        </authorList>
    </citation>
    <scope>NUCLEOTIDE SEQUENCE</scope>
    <source>
        <strain evidence="10">MM415B02413</strain>
    </source>
</reference>
<accession>A0A6M3LA75</accession>
<evidence type="ECO:0000313" key="10">
    <source>
        <dbReference type="EMBL" id="QJA90244.1"/>
    </source>
</evidence>
<keyword evidence="7" id="KW-0411">Iron-sulfur</keyword>
<dbReference type="SFLD" id="SFLDS00029">
    <property type="entry name" value="Radical_SAM"/>
    <property type="match status" value="1"/>
</dbReference>
<sequence length="436" mass="49185">MREIKKIVLIIPPSPWLLSDRDIPMMGPLYISAYLKDTHPEVEIVVCDLSGIREKQWFIPVGDMYGVTGVSPQFVYIKKIIEILKYREPDKPVIVGGVHATALPEHVLENTLADACVIGEGELTADSLVSGIRWDVIPGIVMRGTNAGEILNTGLPTPFPNIDQLPLPDRKAIDYYSYLVPRTFGYMADVKKEGSIITGRGCPYSCSFCASQKMHGNKVRFNCAEAVIDEFLYLRDEFGVEMVNVFDDTFILDKNRVYKICQGLKDSGIQWFCNTRVDCIDKDLLVEMKKSGCLSVGIGFESGSDRLLKLMNKKATIEQARECVKVVSSTGLMINGQLMCGLPTETVEDIELTSDFIRNNPEVDTFGLHMFQPFPGTDVWEHPEKYKIEIDKDTDFSDYHTIGKHDGSYHKDPVIDIRYKYLKDIIGDRSREVRAK</sequence>
<dbReference type="InterPro" id="IPR006638">
    <property type="entry name" value="Elp3/MiaA/NifB-like_rSAM"/>
</dbReference>
<keyword evidence="2" id="KW-0489">Methyltransferase</keyword>
<proteinExistence type="predicted"/>
<evidence type="ECO:0000256" key="3">
    <source>
        <dbReference type="ARBA" id="ARBA00022679"/>
    </source>
</evidence>
<dbReference type="PANTHER" id="PTHR43409">
    <property type="entry name" value="ANAEROBIC MAGNESIUM-PROTOPORPHYRIN IX MONOMETHYL ESTER CYCLASE-RELATED"/>
    <property type="match status" value="1"/>
</dbReference>
<evidence type="ECO:0000256" key="4">
    <source>
        <dbReference type="ARBA" id="ARBA00022691"/>
    </source>
</evidence>
<dbReference type="PROSITE" id="PS51332">
    <property type="entry name" value="B12_BINDING"/>
    <property type="match status" value="1"/>
</dbReference>
<dbReference type="GO" id="GO:0046872">
    <property type="term" value="F:metal ion binding"/>
    <property type="evidence" value="ECO:0007669"/>
    <property type="project" value="UniProtKB-KW"/>
</dbReference>
<evidence type="ECO:0000256" key="7">
    <source>
        <dbReference type="ARBA" id="ARBA00023014"/>
    </source>
</evidence>
<dbReference type="InterPro" id="IPR006158">
    <property type="entry name" value="Cobalamin-bd"/>
</dbReference>
<dbReference type="GO" id="GO:0051539">
    <property type="term" value="F:4 iron, 4 sulfur cluster binding"/>
    <property type="evidence" value="ECO:0007669"/>
    <property type="project" value="UniProtKB-KW"/>
</dbReference>
<keyword evidence="3" id="KW-0808">Transferase</keyword>
<evidence type="ECO:0000259" key="8">
    <source>
        <dbReference type="PROSITE" id="PS51332"/>
    </source>
</evidence>
<dbReference type="EMBL" id="MT142900">
    <property type="protein sequence ID" value="QJA90244.1"/>
    <property type="molecule type" value="Genomic_DNA"/>
</dbReference>
<dbReference type="InterPro" id="IPR023404">
    <property type="entry name" value="rSAM_horseshoe"/>
</dbReference>
<dbReference type="Pfam" id="PF02310">
    <property type="entry name" value="B12-binding"/>
    <property type="match status" value="1"/>
</dbReference>
<name>A0A6M3LA75_9ZZZZ</name>
<evidence type="ECO:0000256" key="6">
    <source>
        <dbReference type="ARBA" id="ARBA00023004"/>
    </source>
</evidence>
<dbReference type="InterPro" id="IPR007197">
    <property type="entry name" value="rSAM"/>
</dbReference>
<evidence type="ECO:0000256" key="2">
    <source>
        <dbReference type="ARBA" id="ARBA00022603"/>
    </source>
</evidence>
<gene>
    <name evidence="10" type="ORF">MM415B02413_0002</name>
</gene>
<evidence type="ECO:0000259" key="9">
    <source>
        <dbReference type="PROSITE" id="PS51918"/>
    </source>
</evidence>
<organism evidence="10">
    <name type="scientific">viral metagenome</name>
    <dbReference type="NCBI Taxonomy" id="1070528"/>
    <lineage>
        <taxon>unclassified sequences</taxon>
        <taxon>metagenomes</taxon>
        <taxon>organismal metagenomes</taxon>
    </lineage>
</organism>
<dbReference type="GO" id="GO:0003824">
    <property type="term" value="F:catalytic activity"/>
    <property type="evidence" value="ECO:0007669"/>
    <property type="project" value="InterPro"/>
</dbReference>
<dbReference type="SMART" id="SM00729">
    <property type="entry name" value="Elp3"/>
    <property type="match status" value="1"/>
</dbReference>
<dbReference type="CDD" id="cd01335">
    <property type="entry name" value="Radical_SAM"/>
    <property type="match status" value="1"/>
</dbReference>
<dbReference type="PANTHER" id="PTHR43409:SF7">
    <property type="entry name" value="BLL1977 PROTEIN"/>
    <property type="match status" value="1"/>
</dbReference>
<feature type="domain" description="B12-binding" evidence="8">
    <location>
        <begin position="4"/>
        <end position="139"/>
    </location>
</feature>
<dbReference type="InterPro" id="IPR051198">
    <property type="entry name" value="BchE-like"/>
</dbReference>
<comment type="cofactor">
    <cofactor evidence="1">
        <name>[4Fe-4S] cluster</name>
        <dbReference type="ChEBI" id="CHEBI:49883"/>
    </cofactor>
</comment>
<feature type="domain" description="Radical SAM core" evidence="9">
    <location>
        <begin position="188"/>
        <end position="410"/>
    </location>
</feature>
<dbReference type="AlphaFoldDB" id="A0A6M3LA75"/>
<protein>
    <submittedName>
        <fullName evidence="10">Putative radical SAM superfamily protein</fullName>
    </submittedName>
</protein>
<dbReference type="SFLD" id="SFLDG01123">
    <property type="entry name" value="methyltransferase_(Class_B)"/>
    <property type="match status" value="1"/>
</dbReference>
<dbReference type="InterPro" id="IPR058240">
    <property type="entry name" value="rSAM_sf"/>
</dbReference>
<evidence type="ECO:0000256" key="1">
    <source>
        <dbReference type="ARBA" id="ARBA00001966"/>
    </source>
</evidence>
<dbReference type="Gene3D" id="3.80.30.20">
    <property type="entry name" value="tm_1862 like domain"/>
    <property type="match status" value="1"/>
</dbReference>
<dbReference type="SFLD" id="SFLDG01082">
    <property type="entry name" value="B12-binding_domain_containing"/>
    <property type="match status" value="1"/>
</dbReference>
<dbReference type="InterPro" id="IPR034466">
    <property type="entry name" value="Methyltransferase_Class_B"/>
</dbReference>
<evidence type="ECO:0000256" key="5">
    <source>
        <dbReference type="ARBA" id="ARBA00022723"/>
    </source>
</evidence>
<dbReference type="SUPFAM" id="SSF102114">
    <property type="entry name" value="Radical SAM enzymes"/>
    <property type="match status" value="1"/>
</dbReference>